<evidence type="ECO:0000313" key="1">
    <source>
        <dbReference type="EMBL" id="KAH7930398.1"/>
    </source>
</evidence>
<protein>
    <submittedName>
        <fullName evidence="1">SURF1-domain-containing protein</fullName>
    </submittedName>
</protein>
<dbReference type="Proteomes" id="UP000790709">
    <property type="component" value="Unassembled WGS sequence"/>
</dbReference>
<reference evidence="1" key="1">
    <citation type="journal article" date="2021" name="New Phytol.">
        <title>Evolutionary innovations through gain and loss of genes in the ectomycorrhizal Boletales.</title>
        <authorList>
            <person name="Wu G."/>
            <person name="Miyauchi S."/>
            <person name="Morin E."/>
            <person name="Kuo A."/>
            <person name="Drula E."/>
            <person name="Varga T."/>
            <person name="Kohler A."/>
            <person name="Feng B."/>
            <person name="Cao Y."/>
            <person name="Lipzen A."/>
            <person name="Daum C."/>
            <person name="Hundley H."/>
            <person name="Pangilinan J."/>
            <person name="Johnson J."/>
            <person name="Barry K."/>
            <person name="LaButti K."/>
            <person name="Ng V."/>
            <person name="Ahrendt S."/>
            <person name="Min B."/>
            <person name="Choi I.G."/>
            <person name="Park H."/>
            <person name="Plett J.M."/>
            <person name="Magnuson J."/>
            <person name="Spatafora J.W."/>
            <person name="Nagy L.G."/>
            <person name="Henrissat B."/>
            <person name="Grigoriev I.V."/>
            <person name="Yang Z.L."/>
            <person name="Xu J."/>
            <person name="Martin F.M."/>
        </authorList>
    </citation>
    <scope>NUCLEOTIDE SEQUENCE</scope>
    <source>
        <strain evidence="1">KUC20120723A-06</strain>
    </source>
</reference>
<evidence type="ECO:0000313" key="2">
    <source>
        <dbReference type="Proteomes" id="UP000790709"/>
    </source>
</evidence>
<keyword evidence="2" id="KW-1185">Reference proteome</keyword>
<name>A0ACB8C084_9AGAM</name>
<comment type="caution">
    <text evidence="1">The sequence shown here is derived from an EMBL/GenBank/DDBJ whole genome shotgun (WGS) entry which is preliminary data.</text>
</comment>
<dbReference type="EMBL" id="MU266332">
    <property type="protein sequence ID" value="KAH7930398.1"/>
    <property type="molecule type" value="Genomic_DNA"/>
</dbReference>
<sequence length="297" mass="33796">MFSALRSAVSQRRIPAVKPSMRFNEIPTRRFVHAEGSPTPAPSTYTARKDSWYTPTVLVLGFIPIFTFALGTWQLQRLQWKVALIDELEEKLHREPIVLPKRVNLSVVPEFVYRRVLLRGRWDHKHSMLLGPRVRDGVHGYHVVTPLVRSDGSTVLVDRGFISKDFATNFVRGDDGEVEMTGMLRTSHTRNNFTPDNRPEEGQWYWADVEGMAEYAGGEQAHVQPVFIEEIFNGHAGDASTRLNKGIPLGRAPTVDVRNAHLSYVITWYSLSVFTAAMLARLVVKRRAQKLVRPLPR</sequence>
<proteinExistence type="predicted"/>
<gene>
    <name evidence="1" type="ORF">BV22DRAFT_1028364</name>
</gene>
<organism evidence="1 2">
    <name type="scientific">Leucogyrophana mollusca</name>
    <dbReference type="NCBI Taxonomy" id="85980"/>
    <lineage>
        <taxon>Eukaryota</taxon>
        <taxon>Fungi</taxon>
        <taxon>Dikarya</taxon>
        <taxon>Basidiomycota</taxon>
        <taxon>Agaricomycotina</taxon>
        <taxon>Agaricomycetes</taxon>
        <taxon>Agaricomycetidae</taxon>
        <taxon>Boletales</taxon>
        <taxon>Boletales incertae sedis</taxon>
        <taxon>Leucogyrophana</taxon>
    </lineage>
</organism>
<accession>A0ACB8C084</accession>